<dbReference type="Gene3D" id="2.40.50.140">
    <property type="entry name" value="Nucleic acid-binding proteins"/>
    <property type="match status" value="1"/>
</dbReference>
<feature type="transmembrane region" description="Helical" evidence="1">
    <location>
        <begin position="97"/>
        <end position="118"/>
    </location>
</feature>
<proteinExistence type="predicted"/>
<evidence type="ECO:0008006" key="6">
    <source>
        <dbReference type="Google" id="ProtNLM"/>
    </source>
</evidence>
<dbReference type="InterPro" id="IPR012340">
    <property type="entry name" value="NA-bd_OB-fold"/>
</dbReference>
<comment type="caution">
    <text evidence="2">The sequence shown here is derived from an EMBL/GenBank/DDBJ whole genome shotgun (WGS) entry which is preliminary data.</text>
</comment>
<dbReference type="Proteomes" id="UP000462449">
    <property type="component" value="Unassembled WGS sequence"/>
</dbReference>
<evidence type="ECO:0000256" key="1">
    <source>
        <dbReference type="SAM" id="Phobius"/>
    </source>
</evidence>
<keyword evidence="1" id="KW-1133">Transmembrane helix</keyword>
<evidence type="ECO:0000313" key="5">
    <source>
        <dbReference type="Proteomes" id="UP000462449"/>
    </source>
</evidence>
<protein>
    <recommendedName>
        <fullName evidence="6">Serine protease</fullName>
    </recommendedName>
</protein>
<dbReference type="RefSeq" id="WP_156196252.1">
    <property type="nucleotide sequence ID" value="NZ_QTZN02000029.1"/>
</dbReference>
<keyword evidence="1" id="KW-0472">Membrane</keyword>
<name>A0A7M4D7N8_9BACT</name>
<dbReference type="Proteomes" id="UP000285951">
    <property type="component" value="Unassembled WGS sequence"/>
</dbReference>
<evidence type="ECO:0000313" key="2">
    <source>
        <dbReference type="EMBL" id="MUP38667.1"/>
    </source>
</evidence>
<evidence type="ECO:0000313" key="4">
    <source>
        <dbReference type="Proteomes" id="UP000285951"/>
    </source>
</evidence>
<dbReference type="OrthoDB" id="189831at2"/>
<dbReference type="EMBL" id="QTZN02000029">
    <property type="protein sequence ID" value="MVB07872.1"/>
    <property type="molecule type" value="Genomic_DNA"/>
</dbReference>
<feature type="transmembrane region" description="Helical" evidence="1">
    <location>
        <begin position="72"/>
        <end position="91"/>
    </location>
</feature>
<reference evidence="3 4" key="1">
    <citation type="submission" date="2019-11" db="EMBL/GenBank/DDBJ databases">
        <title>Draft genome sequence of Labilibaculum sp. strain SYP isolated from Black Sea.</title>
        <authorList>
            <person name="Yadav S."/>
            <person name="Villanueva L."/>
        </authorList>
    </citation>
    <scope>NUCLEOTIDE SEQUENCE [LARGE SCALE GENOMIC DNA]</scope>
    <source>
        <strain evidence="3 4">44</strain>
    </source>
</reference>
<keyword evidence="1" id="KW-0812">Transmembrane</keyword>
<sequence>MILQISDWWSSMEMVEKIFWSISVPFSLLFLIQIALTFVGGDIDDLSAEGDADAAVEGDTGIDFQFISLKNLIAFFAVFGWTGIICLDMGLGAGVSTLIATLAGLAMMLIMASILYFMGKLVEEGTLNINNAKGKIGNVYLSVPANRKGMGKVQIEVQGLQTLDAVTDSDSDIPTGAVIQVVDVLNDQILIVKPF</sequence>
<dbReference type="AlphaFoldDB" id="A0A7M4D7N8"/>
<reference evidence="2 5" key="2">
    <citation type="submission" date="2019-12" db="EMBL/GenBank/DDBJ databases">
        <title>Draft genome sequence of Labilibaculum sp. strain 44 isolated from deep waters of Black Sea.</title>
        <authorList>
            <person name="Yadav S."/>
            <person name="Villanueva L."/>
        </authorList>
    </citation>
    <scope>NUCLEOTIDE SEQUENCE [LARGE SCALE GENOMIC DNA]</scope>
    <source>
        <strain evidence="2 5">44</strain>
    </source>
</reference>
<organism evidence="2 5">
    <name type="scientific">Labilibaculum euxinus</name>
    <dbReference type="NCBI Taxonomy" id="2686357"/>
    <lineage>
        <taxon>Bacteria</taxon>
        <taxon>Pseudomonadati</taxon>
        <taxon>Bacteroidota</taxon>
        <taxon>Bacteroidia</taxon>
        <taxon>Marinilabiliales</taxon>
        <taxon>Marinifilaceae</taxon>
        <taxon>Labilibaculum</taxon>
    </lineage>
</organism>
<accession>A0A7M4D7N8</accession>
<dbReference type="EMBL" id="WOTW01000029">
    <property type="protein sequence ID" value="MUP38667.1"/>
    <property type="molecule type" value="Genomic_DNA"/>
</dbReference>
<evidence type="ECO:0000313" key="3">
    <source>
        <dbReference type="EMBL" id="MVB07872.1"/>
    </source>
</evidence>
<feature type="transmembrane region" description="Helical" evidence="1">
    <location>
        <begin position="18"/>
        <end position="39"/>
    </location>
</feature>
<gene>
    <name evidence="3" type="ORF">DWB62_012645</name>
    <name evidence="2" type="ORF">GNY23_12645</name>
</gene>
<keyword evidence="4" id="KW-1185">Reference proteome</keyword>